<proteinExistence type="predicted"/>
<reference evidence="1 2" key="1">
    <citation type="submission" date="2023-03" db="EMBL/GenBank/DDBJ databases">
        <title>Genome sequence of Lichtheimia ornata CBS 291.66.</title>
        <authorList>
            <person name="Mohabir J.T."/>
            <person name="Shea T.P."/>
            <person name="Kurbessoian T."/>
            <person name="Berby B."/>
            <person name="Fontaine J."/>
            <person name="Livny J."/>
            <person name="Gnirke A."/>
            <person name="Stajich J.E."/>
            <person name="Cuomo C.A."/>
        </authorList>
    </citation>
    <scope>NUCLEOTIDE SEQUENCE [LARGE SCALE GENOMIC DNA]</scope>
    <source>
        <strain evidence="1">CBS 291.66</strain>
    </source>
</reference>
<evidence type="ECO:0000313" key="2">
    <source>
        <dbReference type="Proteomes" id="UP001234581"/>
    </source>
</evidence>
<dbReference type="Proteomes" id="UP001234581">
    <property type="component" value="Unassembled WGS sequence"/>
</dbReference>
<dbReference type="GeneID" id="83213466"/>
<keyword evidence="2" id="KW-1185">Reference proteome</keyword>
<name>A0AAD7XXP9_9FUNG</name>
<comment type="caution">
    <text evidence="1">The sequence shown here is derived from an EMBL/GenBank/DDBJ whole genome shotgun (WGS) entry which is preliminary data.</text>
</comment>
<protein>
    <submittedName>
        <fullName evidence="1">Uncharacterized protein</fullName>
    </submittedName>
</protein>
<gene>
    <name evidence="1" type="ORF">O0I10_006055</name>
</gene>
<organism evidence="1 2">
    <name type="scientific">Lichtheimia ornata</name>
    <dbReference type="NCBI Taxonomy" id="688661"/>
    <lineage>
        <taxon>Eukaryota</taxon>
        <taxon>Fungi</taxon>
        <taxon>Fungi incertae sedis</taxon>
        <taxon>Mucoromycota</taxon>
        <taxon>Mucoromycotina</taxon>
        <taxon>Mucoromycetes</taxon>
        <taxon>Mucorales</taxon>
        <taxon>Lichtheimiaceae</taxon>
        <taxon>Lichtheimia</taxon>
    </lineage>
</organism>
<evidence type="ECO:0000313" key="1">
    <source>
        <dbReference type="EMBL" id="KAJ8658370.1"/>
    </source>
</evidence>
<dbReference type="RefSeq" id="XP_058343283.1">
    <property type="nucleotide sequence ID" value="XM_058486088.1"/>
</dbReference>
<dbReference type="AlphaFoldDB" id="A0AAD7XXP9"/>
<accession>A0AAD7XXP9</accession>
<dbReference type="EMBL" id="JARTCD010000025">
    <property type="protein sequence ID" value="KAJ8658370.1"/>
    <property type="molecule type" value="Genomic_DNA"/>
</dbReference>
<sequence length="89" mass="10031">MPQCIRIPTDDAISTINYIAIQAIFYGKMAKQVIDQQPDRTRKHIASDYVALLNQDGGLEGHALMDAIDCNDEDSGMLLGYFGRRQEER</sequence>